<sequence>MTTLENSGFEGVTNAAVSNIESILHIRDEIHGADEILDQIVDEGERIIRFLNLARSSVGLQTDDVCAQAVEIMDFSCHLNVSMLVMAAENRSVARIGQPKVIGERDYEYRCLKTMLERFEDIGAELEDLVLGSRVGVEGNVGDGWAINRKVLDHANTQVRNLLGINLVVYDHLKQRLDAETDDWLRLTDAEAALLRLPAAISSRIEDWRRGVMEETAEIVG</sequence>
<proteinExistence type="predicted"/>
<protein>
    <submittedName>
        <fullName evidence="1">Uncharacterized protein</fullName>
    </submittedName>
</protein>
<accession>A0AAJ0BLI8</accession>
<comment type="caution">
    <text evidence="1">The sequence shown here is derived from an EMBL/GenBank/DDBJ whole genome shotgun (WGS) entry which is preliminary data.</text>
</comment>
<organism evidence="1 2">
    <name type="scientific">Echria macrotheca</name>
    <dbReference type="NCBI Taxonomy" id="438768"/>
    <lineage>
        <taxon>Eukaryota</taxon>
        <taxon>Fungi</taxon>
        <taxon>Dikarya</taxon>
        <taxon>Ascomycota</taxon>
        <taxon>Pezizomycotina</taxon>
        <taxon>Sordariomycetes</taxon>
        <taxon>Sordariomycetidae</taxon>
        <taxon>Sordariales</taxon>
        <taxon>Schizotheciaceae</taxon>
        <taxon>Echria</taxon>
    </lineage>
</organism>
<reference evidence="1" key="1">
    <citation type="submission" date="2023-06" db="EMBL/GenBank/DDBJ databases">
        <title>Genome-scale phylogeny and comparative genomics of the fungal order Sordariales.</title>
        <authorList>
            <consortium name="Lawrence Berkeley National Laboratory"/>
            <person name="Hensen N."/>
            <person name="Bonometti L."/>
            <person name="Westerberg I."/>
            <person name="Brannstrom I.O."/>
            <person name="Guillou S."/>
            <person name="Cros-Aarteil S."/>
            <person name="Calhoun S."/>
            <person name="Haridas S."/>
            <person name="Kuo A."/>
            <person name="Mondo S."/>
            <person name="Pangilinan J."/>
            <person name="Riley R."/>
            <person name="Labutti K."/>
            <person name="Andreopoulos B."/>
            <person name="Lipzen A."/>
            <person name="Chen C."/>
            <person name="Yanf M."/>
            <person name="Daum C."/>
            <person name="Ng V."/>
            <person name="Clum A."/>
            <person name="Steindorff A."/>
            <person name="Ohm R."/>
            <person name="Martin F."/>
            <person name="Silar P."/>
            <person name="Natvig D."/>
            <person name="Lalanne C."/>
            <person name="Gautier V."/>
            <person name="Ament-Velasquez S.L."/>
            <person name="Kruys A."/>
            <person name="Hutchinson M.I."/>
            <person name="Powell A.J."/>
            <person name="Barry K."/>
            <person name="Miller A.N."/>
            <person name="Grigoriev I.V."/>
            <person name="Debuchy R."/>
            <person name="Gladieux P."/>
            <person name="Thoren M.H."/>
            <person name="Johannesson H."/>
        </authorList>
    </citation>
    <scope>NUCLEOTIDE SEQUENCE</scope>
    <source>
        <strain evidence="1">PSN4</strain>
    </source>
</reference>
<keyword evidence="2" id="KW-1185">Reference proteome</keyword>
<dbReference type="Proteomes" id="UP001239445">
    <property type="component" value="Unassembled WGS sequence"/>
</dbReference>
<evidence type="ECO:0000313" key="2">
    <source>
        <dbReference type="Proteomes" id="UP001239445"/>
    </source>
</evidence>
<name>A0AAJ0BLI8_9PEZI</name>
<gene>
    <name evidence="1" type="ORF">QBC47DRAFT_440554</name>
</gene>
<evidence type="ECO:0000313" key="1">
    <source>
        <dbReference type="EMBL" id="KAK1758076.1"/>
    </source>
</evidence>
<dbReference type="AlphaFoldDB" id="A0AAJ0BLI8"/>
<dbReference type="EMBL" id="MU839829">
    <property type="protein sequence ID" value="KAK1758076.1"/>
    <property type="molecule type" value="Genomic_DNA"/>
</dbReference>